<dbReference type="AlphaFoldDB" id="A5G8D5"/>
<feature type="region of interest" description="Disordered" evidence="1">
    <location>
        <begin position="27"/>
        <end position="57"/>
    </location>
</feature>
<sequence>MTEREVEEIDQLANEAEVTLKYDYDKKDQKEKRAMTKQTLYDGSKKLKHSVPKGKRV</sequence>
<dbReference type="STRING" id="351605.Gura_3904"/>
<organism evidence="2 3">
    <name type="scientific">Geotalea uraniireducens (strain Rf4)</name>
    <name type="common">Geobacter uraniireducens</name>
    <dbReference type="NCBI Taxonomy" id="351605"/>
    <lineage>
        <taxon>Bacteria</taxon>
        <taxon>Pseudomonadati</taxon>
        <taxon>Thermodesulfobacteriota</taxon>
        <taxon>Desulfuromonadia</taxon>
        <taxon>Geobacterales</taxon>
        <taxon>Geobacteraceae</taxon>
        <taxon>Geotalea</taxon>
    </lineage>
</organism>
<dbReference type="HOGENOM" id="CLU_2990247_0_0_7"/>
<proteinExistence type="predicted"/>
<dbReference type="KEGG" id="gur:Gura_3904"/>
<name>A5G8D5_GEOUR</name>
<evidence type="ECO:0000313" key="2">
    <source>
        <dbReference type="EMBL" id="ABQ28053.1"/>
    </source>
</evidence>
<gene>
    <name evidence="2" type="ordered locus">Gura_3904</name>
</gene>
<dbReference type="RefSeq" id="WP_011940696.1">
    <property type="nucleotide sequence ID" value="NC_009483.1"/>
</dbReference>
<accession>A5G8D5</accession>
<protein>
    <submittedName>
        <fullName evidence="2">Uncharacterized protein</fullName>
    </submittedName>
</protein>
<evidence type="ECO:0000256" key="1">
    <source>
        <dbReference type="SAM" id="MobiDB-lite"/>
    </source>
</evidence>
<evidence type="ECO:0000313" key="3">
    <source>
        <dbReference type="Proteomes" id="UP000006695"/>
    </source>
</evidence>
<keyword evidence="3" id="KW-1185">Reference proteome</keyword>
<dbReference type="Proteomes" id="UP000006695">
    <property type="component" value="Chromosome"/>
</dbReference>
<reference evidence="2 3" key="1">
    <citation type="submission" date="2007-05" db="EMBL/GenBank/DDBJ databases">
        <title>Complete sequence of Geobacter uraniireducens Rf4.</title>
        <authorList>
            <consortium name="US DOE Joint Genome Institute"/>
            <person name="Copeland A."/>
            <person name="Lucas S."/>
            <person name="Lapidus A."/>
            <person name="Barry K."/>
            <person name="Detter J.C."/>
            <person name="Glavina del Rio T."/>
            <person name="Hammon N."/>
            <person name="Israni S."/>
            <person name="Dalin E."/>
            <person name="Tice H."/>
            <person name="Pitluck S."/>
            <person name="Chertkov O."/>
            <person name="Brettin T."/>
            <person name="Bruce D."/>
            <person name="Han C."/>
            <person name="Schmutz J."/>
            <person name="Larimer F."/>
            <person name="Land M."/>
            <person name="Hauser L."/>
            <person name="Kyrpides N."/>
            <person name="Mikhailova N."/>
            <person name="Shelobolina E."/>
            <person name="Aklujkar M."/>
            <person name="Lovley D."/>
            <person name="Richardson P."/>
        </authorList>
    </citation>
    <scope>NUCLEOTIDE SEQUENCE [LARGE SCALE GENOMIC DNA]</scope>
    <source>
        <strain evidence="2 3">Rf4</strain>
    </source>
</reference>
<feature type="compositionally biased region" description="Basic residues" evidence="1">
    <location>
        <begin position="46"/>
        <end position="57"/>
    </location>
</feature>
<dbReference type="EMBL" id="CP000698">
    <property type="protein sequence ID" value="ABQ28053.1"/>
    <property type="molecule type" value="Genomic_DNA"/>
</dbReference>